<reference evidence="2 3" key="1">
    <citation type="submission" date="2022-11" db="EMBL/GenBank/DDBJ databases">
        <title>Minimal conservation of predation-associated metabolite biosynthetic gene clusters underscores biosynthetic potential of Myxococcota including descriptions for ten novel species: Archangium lansinium sp. nov., Myxococcus landrumus sp. nov., Nannocystis bai.</title>
        <authorList>
            <person name="Ahearne A."/>
            <person name="Stevens C."/>
            <person name="Dowd S."/>
        </authorList>
    </citation>
    <scope>NUCLEOTIDE SEQUENCE [LARGE SCALE GENOMIC DNA]</scope>
    <source>
        <strain evidence="2 3">RJM3</strain>
    </source>
</reference>
<proteinExistence type="predicted"/>
<comment type="caution">
    <text evidence="2">The sequence shown here is derived from an EMBL/GenBank/DDBJ whole genome shotgun (WGS) entry which is preliminary data.</text>
</comment>
<sequence length="437" mass="44024">MRISLAFLFLASFLPACSGGPGPSEPYPGDGPDKPDDAVTLVCDLMRAACERQVACGHPFINNTPGDVDACLEAQRCETVADVLTSPDVVVDPAAVESCVAAIEVASCGALAAQGLGISPSCAHYVVGTRAEGESCRGGTVSDCAAGLSCVFEGNTCPGTCTRASERCSEGSCGANAFCASDGTCKDRAAIGEACDETQLDFENLRDDPCVAGAHCEGSVCVADLAAGAACAGANLHACGEGAACLCADPANCASEADYACRPARAEGEPCNMALDCDEGLYCNFGDEGRCAKRGALGAACGDSYGACQHPFTCVDGKCAGEEPLIADLPLLEEGQSCVESGACPLGMACTCDNEGCTEKRCLPAPALGASCQEQMLANITPFACAEGLCDLLAGYTCVLPAAAGEPCPVDGLTLACTSLVCIGGKCASAEQTRCEE</sequence>
<feature type="chain" id="PRO_5046782636" description="Dickkopf N-terminal cysteine-rich domain-containing protein" evidence="1">
    <location>
        <begin position="19"/>
        <end position="437"/>
    </location>
</feature>
<evidence type="ECO:0000313" key="3">
    <source>
        <dbReference type="Proteomes" id="UP001221411"/>
    </source>
</evidence>
<gene>
    <name evidence="2" type="ORF">POL67_00200</name>
</gene>
<evidence type="ECO:0000313" key="2">
    <source>
        <dbReference type="EMBL" id="MDC0739747.1"/>
    </source>
</evidence>
<dbReference type="RefSeq" id="WP_271914137.1">
    <property type="nucleotide sequence ID" value="NZ_JAQNDO010000001.1"/>
</dbReference>
<protein>
    <recommendedName>
        <fullName evidence="4">Dickkopf N-terminal cysteine-rich domain-containing protein</fullName>
    </recommendedName>
</protein>
<name>A0ABT5EED2_9BACT</name>
<dbReference type="EMBL" id="JAQNDO010000001">
    <property type="protein sequence ID" value="MDC0739747.1"/>
    <property type="molecule type" value="Genomic_DNA"/>
</dbReference>
<organism evidence="2 3">
    <name type="scientific">Polyangium mundeleinium</name>
    <dbReference type="NCBI Taxonomy" id="2995306"/>
    <lineage>
        <taxon>Bacteria</taxon>
        <taxon>Pseudomonadati</taxon>
        <taxon>Myxococcota</taxon>
        <taxon>Polyangia</taxon>
        <taxon>Polyangiales</taxon>
        <taxon>Polyangiaceae</taxon>
        <taxon>Polyangium</taxon>
    </lineage>
</organism>
<keyword evidence="1" id="KW-0732">Signal</keyword>
<evidence type="ECO:0000256" key="1">
    <source>
        <dbReference type="SAM" id="SignalP"/>
    </source>
</evidence>
<feature type="signal peptide" evidence="1">
    <location>
        <begin position="1"/>
        <end position="18"/>
    </location>
</feature>
<evidence type="ECO:0008006" key="4">
    <source>
        <dbReference type="Google" id="ProtNLM"/>
    </source>
</evidence>
<accession>A0ABT5EED2</accession>
<dbReference type="Proteomes" id="UP001221411">
    <property type="component" value="Unassembled WGS sequence"/>
</dbReference>
<keyword evidence="3" id="KW-1185">Reference proteome</keyword>